<evidence type="ECO:0000313" key="2">
    <source>
        <dbReference type="EMBL" id="MFC4756340.1"/>
    </source>
</evidence>
<comment type="caution">
    <text evidence="2">The sequence shown here is derived from an EMBL/GenBank/DDBJ whole genome shotgun (WGS) entry which is preliminary data.</text>
</comment>
<dbReference type="EMBL" id="JBHSHP010000060">
    <property type="protein sequence ID" value="MFC4756340.1"/>
    <property type="molecule type" value="Genomic_DNA"/>
</dbReference>
<sequence length="423" mass="46221">MTTHGGEPVPLAAALDALRMAGMGSPRTESPHDEPPRADGADSTAGPAQVAAHWPDGPGRVLERTDALALSEVAWDRDAVFDAVREVADLAHLEYTRIRLIEDPAEFPVDPEAFAELRRDERSENPLRMGWVRHLGILADRRLVRRLREWSATHSRTADPAQGGSDGPGHVVRAYAEAGRWLEIDGAFEGILLSPVTDLVEAYVGFMIDQGAAGWDHDWHPRDGVIEEFGTDLKIGRLLTDAFGAGLGYLALVDGEIAVARRPVLRLLEAQGVDGRPRFHHESGPAIEFAGGAGLHFLNGVIFLDWLHRAIVDGALTMRYVRDMEWPEVRIAAYSSMPPAAFLDGLRAELVDMGAEGTLLYRIDAMPDHDRPVWYTVTTDPSTNRERGEFVPPEVGALESADAARAAALGLSVEDYLRMTLEG</sequence>
<organism evidence="2 3">
    <name type="scientific">Dietzia aurantiaca</name>
    <dbReference type="NCBI Taxonomy" id="983873"/>
    <lineage>
        <taxon>Bacteria</taxon>
        <taxon>Bacillati</taxon>
        <taxon>Actinomycetota</taxon>
        <taxon>Actinomycetes</taxon>
        <taxon>Mycobacteriales</taxon>
        <taxon>Dietziaceae</taxon>
        <taxon>Dietzia</taxon>
    </lineage>
</organism>
<gene>
    <name evidence="2" type="ORF">ACFO7U_16330</name>
</gene>
<keyword evidence="3" id="KW-1185">Reference proteome</keyword>
<feature type="region of interest" description="Disordered" evidence="1">
    <location>
        <begin position="23"/>
        <end position="58"/>
    </location>
</feature>
<name>A0ABV9PVE8_9ACTN</name>
<proteinExistence type="predicted"/>
<evidence type="ECO:0000313" key="3">
    <source>
        <dbReference type="Proteomes" id="UP001595836"/>
    </source>
</evidence>
<dbReference type="RefSeq" id="WP_344993158.1">
    <property type="nucleotide sequence ID" value="NZ_BAABCD010000020.1"/>
</dbReference>
<dbReference type="Proteomes" id="UP001595836">
    <property type="component" value="Unassembled WGS sequence"/>
</dbReference>
<evidence type="ECO:0000256" key="1">
    <source>
        <dbReference type="SAM" id="MobiDB-lite"/>
    </source>
</evidence>
<reference evidence="3" key="1">
    <citation type="journal article" date="2019" name="Int. J. Syst. Evol. Microbiol.">
        <title>The Global Catalogue of Microorganisms (GCM) 10K type strain sequencing project: providing services to taxonomists for standard genome sequencing and annotation.</title>
        <authorList>
            <consortium name="The Broad Institute Genomics Platform"/>
            <consortium name="The Broad Institute Genome Sequencing Center for Infectious Disease"/>
            <person name="Wu L."/>
            <person name="Ma J."/>
        </authorList>
    </citation>
    <scope>NUCLEOTIDE SEQUENCE [LARGE SCALE GENOMIC DNA]</scope>
    <source>
        <strain evidence="3">JCM 11882</strain>
    </source>
</reference>
<feature type="compositionally biased region" description="Basic and acidic residues" evidence="1">
    <location>
        <begin position="29"/>
        <end position="40"/>
    </location>
</feature>
<accession>A0ABV9PVE8</accession>
<protein>
    <submittedName>
        <fullName evidence="2">Uncharacterized protein</fullName>
    </submittedName>
</protein>